<dbReference type="Proteomes" id="UP000805193">
    <property type="component" value="Unassembled WGS sequence"/>
</dbReference>
<evidence type="ECO:0000313" key="2">
    <source>
        <dbReference type="Proteomes" id="UP000805193"/>
    </source>
</evidence>
<evidence type="ECO:0000313" key="1">
    <source>
        <dbReference type="EMBL" id="KAG0429834.1"/>
    </source>
</evidence>
<accession>A0AC60Q7F3</accession>
<sequence>MAVPDSAVAEKRRADYGTSSLYGHKAAISNPTSPMNPPSDERPTPPAVSQKDWSASTADSLLLGRSWNYGSPDYGYSRGPSQRAAPVRSPLSPVSQQLNNSHISTGSGGFYGLYGSPTLDGISPSFPQDSVSGRKHSTSFEHEQPVTSAALRQNSTGCDSSHSDAVDLTVTLHRQESGFGFRIVGGTEEGSQVSIGHIVPGGAADLDGRLQTGDEIVFVDSQNVLHASHHHVVQLMGSAALNGCVSLGLRRKARSLVDSPHRPNNCEVTYPYNVTVMRHENEGFGFVIISSVGKAGSTIGRIIENSPAERCGQLHVGDRILAVNGISILDMHHGEIVNLIKVSGLSVVLTIGPPLEFLCLGCPRPGNRSLAPYPFFRCRGSRLARPGRLSGKGEDVGAAVRGEPLDCGSTVGGEYHSVELQRGVRGFGFSIRGGREFHSMPLFVLRIADQGPAHLSGKLQVADQILEVNGIDTKNMTHANAINVIRQGATLCDCWSRGPARGPLPLSVVDSPQSLLHPNMSGILNGPLSQSSPRSSSLVNSPPQKDWYNWNMDT</sequence>
<dbReference type="EMBL" id="JABSTQ010009377">
    <property type="protein sequence ID" value="KAG0429834.1"/>
    <property type="molecule type" value="Genomic_DNA"/>
</dbReference>
<gene>
    <name evidence="1" type="ORF">HPB47_023262</name>
</gene>
<comment type="caution">
    <text evidence="1">The sequence shown here is derived from an EMBL/GenBank/DDBJ whole genome shotgun (WGS) entry which is preliminary data.</text>
</comment>
<name>A0AC60Q7F3_IXOPE</name>
<reference evidence="1 2" key="1">
    <citation type="journal article" date="2020" name="Cell">
        <title>Large-Scale Comparative Analyses of Tick Genomes Elucidate Their Genetic Diversity and Vector Capacities.</title>
        <authorList>
            <consortium name="Tick Genome and Microbiome Consortium (TIGMIC)"/>
            <person name="Jia N."/>
            <person name="Wang J."/>
            <person name="Shi W."/>
            <person name="Du L."/>
            <person name="Sun Y."/>
            <person name="Zhan W."/>
            <person name="Jiang J.F."/>
            <person name="Wang Q."/>
            <person name="Zhang B."/>
            <person name="Ji P."/>
            <person name="Bell-Sakyi L."/>
            <person name="Cui X.M."/>
            <person name="Yuan T.T."/>
            <person name="Jiang B.G."/>
            <person name="Yang W.F."/>
            <person name="Lam T.T."/>
            <person name="Chang Q.C."/>
            <person name="Ding S.J."/>
            <person name="Wang X.J."/>
            <person name="Zhu J.G."/>
            <person name="Ruan X.D."/>
            <person name="Zhao L."/>
            <person name="Wei J.T."/>
            <person name="Ye R.Z."/>
            <person name="Que T.C."/>
            <person name="Du C.H."/>
            <person name="Zhou Y.H."/>
            <person name="Cheng J.X."/>
            <person name="Dai P.F."/>
            <person name="Guo W.B."/>
            <person name="Han X.H."/>
            <person name="Huang E.J."/>
            <person name="Li L.F."/>
            <person name="Wei W."/>
            <person name="Gao Y.C."/>
            <person name="Liu J.Z."/>
            <person name="Shao H.Z."/>
            <person name="Wang X."/>
            <person name="Wang C.C."/>
            <person name="Yang T.C."/>
            <person name="Huo Q.B."/>
            <person name="Li W."/>
            <person name="Chen H.Y."/>
            <person name="Chen S.E."/>
            <person name="Zhou L.G."/>
            <person name="Ni X.B."/>
            <person name="Tian J.H."/>
            <person name="Sheng Y."/>
            <person name="Liu T."/>
            <person name="Pan Y.S."/>
            <person name="Xia L.Y."/>
            <person name="Li J."/>
            <person name="Zhao F."/>
            <person name="Cao W.C."/>
        </authorList>
    </citation>
    <scope>NUCLEOTIDE SEQUENCE [LARGE SCALE GENOMIC DNA]</scope>
    <source>
        <strain evidence="1">Iper-2018</strain>
    </source>
</reference>
<keyword evidence="2" id="KW-1185">Reference proteome</keyword>
<organism evidence="1 2">
    <name type="scientific">Ixodes persulcatus</name>
    <name type="common">Taiga tick</name>
    <dbReference type="NCBI Taxonomy" id="34615"/>
    <lineage>
        <taxon>Eukaryota</taxon>
        <taxon>Metazoa</taxon>
        <taxon>Ecdysozoa</taxon>
        <taxon>Arthropoda</taxon>
        <taxon>Chelicerata</taxon>
        <taxon>Arachnida</taxon>
        <taxon>Acari</taxon>
        <taxon>Parasitiformes</taxon>
        <taxon>Ixodida</taxon>
        <taxon>Ixodoidea</taxon>
        <taxon>Ixodidae</taxon>
        <taxon>Ixodinae</taxon>
        <taxon>Ixodes</taxon>
    </lineage>
</organism>
<protein>
    <submittedName>
        <fullName evidence="1">Uncharacterized protein</fullName>
    </submittedName>
</protein>
<proteinExistence type="predicted"/>